<keyword evidence="2" id="KW-1185">Reference proteome</keyword>
<feature type="region of interest" description="Disordered" evidence="1">
    <location>
        <begin position="217"/>
        <end position="236"/>
    </location>
</feature>
<reference evidence="3" key="1">
    <citation type="submission" date="2025-08" db="UniProtKB">
        <authorList>
            <consortium name="RefSeq"/>
        </authorList>
    </citation>
    <scope>IDENTIFICATION</scope>
</reference>
<proteinExistence type="predicted"/>
<dbReference type="PANTHER" id="PTHR21521:SF0">
    <property type="entry name" value="AMUN, ISOFORM A"/>
    <property type="match status" value="1"/>
</dbReference>
<accession>A0A6P7SXR6</accession>
<evidence type="ECO:0000256" key="1">
    <source>
        <dbReference type="SAM" id="MobiDB-lite"/>
    </source>
</evidence>
<name>A0A6P7SXR6_9MOLL</name>
<evidence type="ECO:0000313" key="2">
    <source>
        <dbReference type="Proteomes" id="UP000515154"/>
    </source>
</evidence>
<dbReference type="PANTHER" id="PTHR21521">
    <property type="entry name" value="AMUN, ISOFORM A"/>
    <property type="match status" value="1"/>
</dbReference>
<protein>
    <submittedName>
        <fullName evidence="3">Uncharacterized protein LOC115217416</fullName>
    </submittedName>
</protein>
<dbReference type="AlphaFoldDB" id="A0A6P7SXR6"/>
<gene>
    <name evidence="3" type="primary">LOC115217416</name>
</gene>
<dbReference type="KEGG" id="osn:115217416"/>
<dbReference type="RefSeq" id="XP_029642972.1">
    <property type="nucleotide sequence ID" value="XM_029787112.2"/>
</dbReference>
<dbReference type="Proteomes" id="UP000515154">
    <property type="component" value="Linkage group LG1"/>
</dbReference>
<organism evidence="2 3">
    <name type="scientific">Octopus sinensis</name>
    <name type="common">East Asian common octopus</name>
    <dbReference type="NCBI Taxonomy" id="2607531"/>
    <lineage>
        <taxon>Eukaryota</taxon>
        <taxon>Metazoa</taxon>
        <taxon>Spiralia</taxon>
        <taxon>Lophotrochozoa</taxon>
        <taxon>Mollusca</taxon>
        <taxon>Cephalopoda</taxon>
        <taxon>Coleoidea</taxon>
        <taxon>Octopodiformes</taxon>
        <taxon>Octopoda</taxon>
        <taxon>Incirrata</taxon>
        <taxon>Octopodidae</taxon>
        <taxon>Octopus</taxon>
    </lineage>
</organism>
<sequence>MASLNIDVQHLEQCLLNYSNILKAKADTLNKEKKKILIELDDWYQNELPAAINERQTKCIKHDELCKLMQWKLTRGKFRPRLTELVKSNEAEQVECVSSRAFKQLPDVITAMKTLTTLKAVGPATASAILAAVLPEKVPFMADESMIYALPNRPKMYTIPYFTDYMNAVSNIRKMFAKSDSKTIQTKWSAHQVELALWASSVALSLHFQFDVSVSNENSHNANREDGSPEKKKKKC</sequence>
<evidence type="ECO:0000313" key="3">
    <source>
        <dbReference type="RefSeq" id="XP_029642972.1"/>
    </source>
</evidence>